<gene>
    <name evidence="1" type="ORF">ILEXP_LOCUS4668</name>
</gene>
<accession>A0ABC8QY03</accession>
<evidence type="ECO:0000313" key="2">
    <source>
        <dbReference type="Proteomes" id="UP001642360"/>
    </source>
</evidence>
<keyword evidence="2" id="KW-1185">Reference proteome</keyword>
<dbReference type="AlphaFoldDB" id="A0ABC8QY03"/>
<sequence length="64" mass="6951">MSPWHLSLSPDLSLYLYAFQLSYTPLSISALFCEATTTSILNANVNGSQRSYSAAPSLISFCVT</sequence>
<organism evidence="1 2">
    <name type="scientific">Ilex paraguariensis</name>
    <name type="common">yerba mate</name>
    <dbReference type="NCBI Taxonomy" id="185542"/>
    <lineage>
        <taxon>Eukaryota</taxon>
        <taxon>Viridiplantae</taxon>
        <taxon>Streptophyta</taxon>
        <taxon>Embryophyta</taxon>
        <taxon>Tracheophyta</taxon>
        <taxon>Spermatophyta</taxon>
        <taxon>Magnoliopsida</taxon>
        <taxon>eudicotyledons</taxon>
        <taxon>Gunneridae</taxon>
        <taxon>Pentapetalae</taxon>
        <taxon>asterids</taxon>
        <taxon>campanulids</taxon>
        <taxon>Aquifoliales</taxon>
        <taxon>Aquifoliaceae</taxon>
        <taxon>Ilex</taxon>
    </lineage>
</organism>
<name>A0ABC8QY03_9AQUA</name>
<comment type="caution">
    <text evidence="1">The sequence shown here is derived from an EMBL/GenBank/DDBJ whole genome shotgun (WGS) entry which is preliminary data.</text>
</comment>
<reference evidence="1 2" key="1">
    <citation type="submission" date="2024-02" db="EMBL/GenBank/DDBJ databases">
        <authorList>
            <person name="Vignale AGUSTIN F."/>
            <person name="Sosa J E."/>
            <person name="Modenutti C."/>
        </authorList>
    </citation>
    <scope>NUCLEOTIDE SEQUENCE [LARGE SCALE GENOMIC DNA]</scope>
</reference>
<proteinExistence type="predicted"/>
<dbReference type="EMBL" id="CAUOFW020000830">
    <property type="protein sequence ID" value="CAK9137645.1"/>
    <property type="molecule type" value="Genomic_DNA"/>
</dbReference>
<dbReference type="Proteomes" id="UP001642360">
    <property type="component" value="Unassembled WGS sequence"/>
</dbReference>
<protein>
    <submittedName>
        <fullName evidence="1">Uncharacterized protein</fullName>
    </submittedName>
</protein>
<evidence type="ECO:0000313" key="1">
    <source>
        <dbReference type="EMBL" id="CAK9137645.1"/>
    </source>
</evidence>